<dbReference type="PANTHER" id="PTHR35585">
    <property type="entry name" value="HHE DOMAIN PROTEIN (AFU_ORTHOLOGUE AFUA_4G00730)"/>
    <property type="match status" value="1"/>
</dbReference>
<dbReference type="RefSeq" id="WP_146657965.1">
    <property type="nucleotide sequence ID" value="NZ_JMCC02000007.1"/>
</dbReference>
<protein>
    <submittedName>
        <fullName evidence="4">1,4-alpha-glucan branching enzyme</fullName>
    </submittedName>
</protein>
<evidence type="ECO:0000256" key="2">
    <source>
        <dbReference type="SAM" id="MobiDB-lite"/>
    </source>
</evidence>
<evidence type="ECO:0000259" key="3">
    <source>
        <dbReference type="Pfam" id="PF01814"/>
    </source>
</evidence>
<feature type="compositionally biased region" description="Polar residues" evidence="2">
    <location>
        <begin position="1"/>
        <end position="14"/>
    </location>
</feature>
<feature type="domain" description="Hemerythrin-like" evidence="3">
    <location>
        <begin position="108"/>
        <end position="222"/>
    </location>
</feature>
<dbReference type="Gene3D" id="1.20.120.520">
    <property type="entry name" value="nmb1532 protein domain like"/>
    <property type="match status" value="1"/>
</dbReference>
<dbReference type="Pfam" id="PF01814">
    <property type="entry name" value="Hemerythrin"/>
    <property type="match status" value="1"/>
</dbReference>
<feature type="coiled-coil region" evidence="1">
    <location>
        <begin position="91"/>
        <end position="125"/>
    </location>
</feature>
<evidence type="ECO:0000256" key="1">
    <source>
        <dbReference type="SAM" id="Coils"/>
    </source>
</evidence>
<feature type="region of interest" description="Disordered" evidence="2">
    <location>
        <begin position="1"/>
        <end position="38"/>
    </location>
</feature>
<organism evidence="4 5">
    <name type="scientific">Enhygromyxa salina</name>
    <dbReference type="NCBI Taxonomy" id="215803"/>
    <lineage>
        <taxon>Bacteria</taxon>
        <taxon>Pseudomonadati</taxon>
        <taxon>Myxococcota</taxon>
        <taxon>Polyangia</taxon>
        <taxon>Nannocystales</taxon>
        <taxon>Nannocystaceae</taxon>
        <taxon>Enhygromyxa</taxon>
    </lineage>
</organism>
<reference evidence="4 5" key="1">
    <citation type="submission" date="2014-12" db="EMBL/GenBank/DDBJ databases">
        <title>Genome assembly of Enhygromyxa salina DSM 15201.</title>
        <authorList>
            <person name="Sharma G."/>
            <person name="Subramanian S."/>
        </authorList>
    </citation>
    <scope>NUCLEOTIDE SEQUENCE [LARGE SCALE GENOMIC DNA]</scope>
    <source>
        <strain evidence="4 5">DSM 15201</strain>
    </source>
</reference>
<dbReference type="Proteomes" id="UP000031599">
    <property type="component" value="Unassembled WGS sequence"/>
</dbReference>
<dbReference type="InterPro" id="IPR012312">
    <property type="entry name" value="Hemerythrin-like"/>
</dbReference>
<dbReference type="CDD" id="cd12108">
    <property type="entry name" value="Hr-like"/>
    <property type="match status" value="1"/>
</dbReference>
<accession>A0A0C2DH40</accession>
<dbReference type="EMBL" id="JMCC02000007">
    <property type="protein sequence ID" value="KIG18997.1"/>
    <property type="molecule type" value="Genomic_DNA"/>
</dbReference>
<sequence length="266" mass="30088">MSSAKTTTNHTTIKQWVEQRGGHPAHVKRTGDGDDDPGILRVDFPGYSGGKTLEKISWTEFFEKFESSELAFLYQDEPDSRFSKLISRANMDEEDQDEDQKEDELEDALALLESQHREVEALFERIGKSGSARQKSKLFAELADQLAAHAKIEETIFYPAVCDDDTSALLHEAVEDHLKAKRVLAELLEIDALAAKFTAKLAKLEQMVREHVKEEETQLFAQVRELEGVDLNALGKRMRRRFKQLIADEPRTKVPSETDAAAELPC</sequence>
<evidence type="ECO:0000313" key="5">
    <source>
        <dbReference type="Proteomes" id="UP000031599"/>
    </source>
</evidence>
<dbReference type="AlphaFoldDB" id="A0A0C2DH40"/>
<name>A0A0C2DH40_9BACT</name>
<keyword evidence="1" id="KW-0175">Coiled coil</keyword>
<dbReference type="PANTHER" id="PTHR35585:SF1">
    <property type="entry name" value="HHE DOMAIN PROTEIN (AFU_ORTHOLOGUE AFUA_4G00730)"/>
    <property type="match status" value="1"/>
</dbReference>
<comment type="caution">
    <text evidence="4">The sequence shown here is derived from an EMBL/GenBank/DDBJ whole genome shotgun (WGS) entry which is preliminary data.</text>
</comment>
<gene>
    <name evidence="4" type="ORF">DB30_06608</name>
</gene>
<evidence type="ECO:0000313" key="4">
    <source>
        <dbReference type="EMBL" id="KIG18997.1"/>
    </source>
</evidence>
<proteinExistence type="predicted"/>